<dbReference type="SUPFAM" id="SSF89392">
    <property type="entry name" value="Prokaryotic lipoproteins and lipoprotein localization factors"/>
    <property type="match status" value="1"/>
</dbReference>
<dbReference type="PANTHER" id="PTHR37507:SF2">
    <property type="entry name" value="SPORULATION PROTEIN YDCC"/>
    <property type="match status" value="1"/>
</dbReference>
<organism evidence="2">
    <name type="scientific">uncultured Rubrobacteraceae bacterium</name>
    <dbReference type="NCBI Taxonomy" id="349277"/>
    <lineage>
        <taxon>Bacteria</taxon>
        <taxon>Bacillati</taxon>
        <taxon>Actinomycetota</taxon>
        <taxon>Rubrobacteria</taxon>
        <taxon>Rubrobacterales</taxon>
        <taxon>Rubrobacteraceae</taxon>
        <taxon>environmental samples</taxon>
    </lineage>
</organism>
<evidence type="ECO:0008006" key="3">
    <source>
        <dbReference type="Google" id="ProtNLM"/>
    </source>
</evidence>
<reference evidence="2" key="1">
    <citation type="submission" date="2020-02" db="EMBL/GenBank/DDBJ databases">
        <authorList>
            <person name="Meier V. D."/>
        </authorList>
    </citation>
    <scope>NUCLEOTIDE SEQUENCE</scope>
    <source>
        <strain evidence="2">AVDCRST_MAG58</strain>
    </source>
</reference>
<dbReference type="PANTHER" id="PTHR37507">
    <property type="entry name" value="SPORULATION PROTEIN YDCC"/>
    <property type="match status" value="1"/>
</dbReference>
<name>A0A6J4R363_9ACTN</name>
<accession>A0A6J4R363</accession>
<dbReference type="InterPro" id="IPR029046">
    <property type="entry name" value="LolA/LolB/LppX"/>
</dbReference>
<dbReference type="AlphaFoldDB" id="A0A6J4R363"/>
<dbReference type="InterPro" id="IPR052944">
    <property type="entry name" value="Sporulation_related"/>
</dbReference>
<protein>
    <recommendedName>
        <fullName evidence="3">MucB/RseB N-terminal domain-containing protein</fullName>
    </recommendedName>
</protein>
<evidence type="ECO:0000313" key="2">
    <source>
        <dbReference type="EMBL" id="CAA9454317.1"/>
    </source>
</evidence>
<gene>
    <name evidence="2" type="ORF">AVDCRST_MAG58-1284</name>
</gene>
<evidence type="ECO:0000256" key="1">
    <source>
        <dbReference type="SAM" id="MobiDB-lite"/>
    </source>
</evidence>
<proteinExistence type="predicted"/>
<dbReference type="Gene3D" id="2.50.20.10">
    <property type="entry name" value="Lipoprotein localisation LolA/LolB/LppX"/>
    <property type="match status" value="1"/>
</dbReference>
<feature type="region of interest" description="Disordered" evidence="1">
    <location>
        <begin position="79"/>
        <end position="98"/>
    </location>
</feature>
<dbReference type="EMBL" id="CADCVF010000030">
    <property type="protein sequence ID" value="CAA9454317.1"/>
    <property type="molecule type" value="Genomic_DNA"/>
</dbReference>
<feature type="region of interest" description="Disordered" evidence="1">
    <location>
        <begin position="263"/>
        <end position="283"/>
    </location>
</feature>
<sequence>MDGARTGRIPMRVLTVALGLILVAALGVGALTVGAGAQGEPPERLTEKELLLRVTAAPENAPDFRATLTAEQTLVPEGLLGASEGDTGDAGPRTARVWRGGPDRLRAELQGGNGDRVLVRNGARVSIYDGASNTLKTGEKPEAALSGADEADGLPGASPEEIDELLAEIAPSSNLTTGTPIEVAGRWAYPLTLEPRDESTTLVERAEALVDAETFVPLLYELYAEGRPEPVVRYEAKDFQVGPVPEARFEFETPPGATVERLQPRDHRADGYSGGDEPRKAASVEEASELAGFTVEELPEAPGGRELEEIMVAGDGAILTYGSGWGAVVLAEKTGGEVGAGPFQSAGDRGGELQVPVVDLGDGVRAHELSTPVGTVLSWSEGGVSYTLAGSVQAAELREAARGLLAR</sequence>